<proteinExistence type="predicted"/>
<reference evidence="3" key="1">
    <citation type="submission" date="2019-01" db="EMBL/GenBank/DDBJ databases">
        <title>Draft genome sequences of three monokaryotic isolates of the white-rot basidiomycete fungus Dichomitus squalens.</title>
        <authorList>
            <consortium name="DOE Joint Genome Institute"/>
            <person name="Lopez S.C."/>
            <person name="Andreopoulos B."/>
            <person name="Pangilinan J."/>
            <person name="Lipzen A."/>
            <person name="Riley R."/>
            <person name="Ahrendt S."/>
            <person name="Ng V."/>
            <person name="Barry K."/>
            <person name="Daum C."/>
            <person name="Grigoriev I.V."/>
            <person name="Hilden K.S."/>
            <person name="Makela M.R."/>
            <person name="de Vries R.P."/>
        </authorList>
    </citation>
    <scope>NUCLEOTIDE SEQUENCE [LARGE SCALE GENOMIC DNA]</scope>
    <source>
        <strain evidence="3">OM18370.1</strain>
    </source>
</reference>
<organism evidence="3">
    <name type="scientific">Dichomitus squalens</name>
    <dbReference type="NCBI Taxonomy" id="114155"/>
    <lineage>
        <taxon>Eukaryota</taxon>
        <taxon>Fungi</taxon>
        <taxon>Dikarya</taxon>
        <taxon>Basidiomycota</taxon>
        <taxon>Agaricomycotina</taxon>
        <taxon>Agaricomycetes</taxon>
        <taxon>Polyporales</taxon>
        <taxon>Polyporaceae</taxon>
        <taxon>Dichomitus</taxon>
    </lineage>
</organism>
<keyword evidence="2" id="KW-0732">Signal</keyword>
<evidence type="ECO:0000256" key="2">
    <source>
        <dbReference type="SAM" id="SignalP"/>
    </source>
</evidence>
<accession>A0A4Q9M3J4</accession>
<feature type="compositionally biased region" description="Basic and acidic residues" evidence="1">
    <location>
        <begin position="65"/>
        <end position="80"/>
    </location>
</feature>
<dbReference type="OrthoDB" id="2756573at2759"/>
<protein>
    <submittedName>
        <fullName evidence="3">Uncharacterized protein</fullName>
    </submittedName>
</protein>
<feature type="signal peptide" evidence="2">
    <location>
        <begin position="1"/>
        <end position="18"/>
    </location>
</feature>
<gene>
    <name evidence="3" type="ORF">BD311DRAFT_678455</name>
</gene>
<dbReference type="AlphaFoldDB" id="A0A4Q9M3J4"/>
<feature type="chain" id="PRO_5020591763" evidence="2">
    <location>
        <begin position="19"/>
        <end position="80"/>
    </location>
</feature>
<dbReference type="EMBL" id="ML143612">
    <property type="protein sequence ID" value="TBU21404.1"/>
    <property type="molecule type" value="Genomic_DNA"/>
</dbReference>
<evidence type="ECO:0000256" key="1">
    <source>
        <dbReference type="SAM" id="MobiDB-lite"/>
    </source>
</evidence>
<dbReference type="Proteomes" id="UP000292957">
    <property type="component" value="Unassembled WGS sequence"/>
</dbReference>
<sequence length="80" mass="8672">LSAILISRFLLHLQSASLRTVGSSSQVSSLYFERSLIFERVVGSLGASIAADDYLREDDYGEAGNAERADESALTRSTTE</sequence>
<evidence type="ECO:0000313" key="3">
    <source>
        <dbReference type="EMBL" id="TBU21404.1"/>
    </source>
</evidence>
<feature type="non-terminal residue" evidence="3">
    <location>
        <position position="1"/>
    </location>
</feature>
<name>A0A4Q9M3J4_9APHY</name>
<feature type="region of interest" description="Disordered" evidence="1">
    <location>
        <begin position="61"/>
        <end position="80"/>
    </location>
</feature>